<dbReference type="Proteomes" id="UP000051515">
    <property type="component" value="Unassembled WGS sequence"/>
</dbReference>
<evidence type="ECO:0000313" key="1">
    <source>
        <dbReference type="EMBL" id="KRK83816.1"/>
    </source>
</evidence>
<proteinExistence type="predicted"/>
<accession>A0A0R1KKS4</accession>
<protein>
    <submittedName>
        <fullName evidence="1">Uncharacterized protein</fullName>
    </submittedName>
</protein>
<reference evidence="1 2" key="1">
    <citation type="journal article" date="2015" name="Genome Announc.">
        <title>Expanding the biotechnology potential of lactobacilli through comparative genomics of 213 strains and associated genera.</title>
        <authorList>
            <person name="Sun Z."/>
            <person name="Harris H.M."/>
            <person name="McCann A."/>
            <person name="Guo C."/>
            <person name="Argimon S."/>
            <person name="Zhang W."/>
            <person name="Yang X."/>
            <person name="Jeffery I.B."/>
            <person name="Cooney J.C."/>
            <person name="Kagawa T.F."/>
            <person name="Liu W."/>
            <person name="Song Y."/>
            <person name="Salvetti E."/>
            <person name="Wrobel A."/>
            <person name="Rasinkangas P."/>
            <person name="Parkhill J."/>
            <person name="Rea M.C."/>
            <person name="O'Sullivan O."/>
            <person name="Ritari J."/>
            <person name="Douillard F.P."/>
            <person name="Paul Ross R."/>
            <person name="Yang R."/>
            <person name="Briner A.E."/>
            <person name="Felis G.E."/>
            <person name="de Vos W.M."/>
            <person name="Barrangou R."/>
            <person name="Klaenhammer T.R."/>
            <person name="Caufield P.W."/>
            <person name="Cui Y."/>
            <person name="Zhang H."/>
            <person name="O'Toole P.W."/>
        </authorList>
    </citation>
    <scope>NUCLEOTIDE SEQUENCE [LARGE SCALE GENOMIC DNA]</scope>
    <source>
        <strain evidence="1 2">DSM 19674</strain>
    </source>
</reference>
<organism evidence="1 2">
    <name type="scientific">Companilactobacillus bobalius DSM 19674</name>
    <dbReference type="NCBI Taxonomy" id="1423788"/>
    <lineage>
        <taxon>Bacteria</taxon>
        <taxon>Bacillati</taxon>
        <taxon>Bacillota</taxon>
        <taxon>Bacilli</taxon>
        <taxon>Lactobacillales</taxon>
        <taxon>Lactobacillaceae</taxon>
        <taxon>Companilactobacillus</taxon>
        <taxon>Companilactobacillus bobalius</taxon>
    </lineage>
</organism>
<dbReference type="AlphaFoldDB" id="A0A0R1KKS4"/>
<evidence type="ECO:0000313" key="2">
    <source>
        <dbReference type="Proteomes" id="UP000051515"/>
    </source>
</evidence>
<comment type="caution">
    <text evidence="1">The sequence shown here is derived from an EMBL/GenBank/DDBJ whole genome shotgun (WGS) entry which is preliminary data.</text>
</comment>
<gene>
    <name evidence="1" type="ORF">FC78_GL001227</name>
</gene>
<sequence>MPSTLNLFSGSAVGSILLSGPSTNYDNVQDGLLITLSNLTSDTLSGSSFGNRNIRFDLSSVGLTPIKIPKEKLVVNSSIDISDQLSQYIGKKVQAQLSDGNSWEKIDDFYNNISGFTIKSFGGASIKVLPNTTLSINLTAHIFGDYTDGDFKIPVIQVNTYKN</sequence>
<name>A0A0R1KKS4_9LACO</name>
<keyword evidence="2" id="KW-1185">Reference proteome</keyword>
<dbReference type="PATRIC" id="fig|1423788.3.peg.1260"/>
<dbReference type="EMBL" id="AZDY01000034">
    <property type="protein sequence ID" value="KRK83816.1"/>
    <property type="molecule type" value="Genomic_DNA"/>
</dbReference>